<evidence type="ECO:0000256" key="5">
    <source>
        <dbReference type="RuleBase" id="RU004379"/>
    </source>
</evidence>
<dbReference type="AlphaFoldDB" id="A0AA42AZI0"/>
<keyword evidence="7" id="KW-1185">Reference proteome</keyword>
<accession>A0AA42AZI0</accession>
<comment type="caution">
    <text evidence="6">The sequence shown here is derived from an EMBL/GenBank/DDBJ whole genome shotgun (WGS) entry which is preliminary data.</text>
</comment>
<feature type="transmembrane region" description="Helical" evidence="5">
    <location>
        <begin position="130"/>
        <end position="149"/>
    </location>
</feature>
<dbReference type="PANTHER" id="PTHR23291">
    <property type="entry name" value="BAX INHIBITOR-RELATED"/>
    <property type="match status" value="1"/>
</dbReference>
<feature type="transmembrane region" description="Helical" evidence="5">
    <location>
        <begin position="74"/>
        <end position="93"/>
    </location>
</feature>
<feature type="transmembrane region" description="Helical" evidence="5">
    <location>
        <begin position="217"/>
        <end position="239"/>
    </location>
</feature>
<name>A0AA42AZI0_PAPNU</name>
<feature type="transmembrane region" description="Helical" evidence="5">
    <location>
        <begin position="100"/>
        <end position="124"/>
    </location>
</feature>
<dbReference type="Pfam" id="PF01027">
    <property type="entry name" value="Bax1-I"/>
    <property type="match status" value="1"/>
</dbReference>
<comment type="similarity">
    <text evidence="5">Belongs to the BI1 family.</text>
</comment>
<feature type="transmembrane region" description="Helical" evidence="5">
    <location>
        <begin position="187"/>
        <end position="205"/>
    </location>
</feature>
<keyword evidence="4 5" id="KW-0472">Membrane</keyword>
<evidence type="ECO:0008006" key="8">
    <source>
        <dbReference type="Google" id="ProtNLM"/>
    </source>
</evidence>
<evidence type="ECO:0000256" key="1">
    <source>
        <dbReference type="ARBA" id="ARBA00004141"/>
    </source>
</evidence>
<sequence>MWKHGKTGGDIESGTSSPLLYPAMSESPELRWSFIKKIYSILSLQLLLTVAIASVVVFVPAVPRYILTSNGGHALFIVILITPLIVLCPLYCVRQKHPVNLILLGIFTVAISMSVGLSCALTSGKIILEAAILTAVVVISLTMYTFWAAKKGYDFNFLGPFLFGSLTVLIVFGIIQIFFPFGRIGVMIYEGVGAVIFCGYIVYDTDMLIKRYEYDDYVWASVSLYLDIINLFLHLLSLLKAADS</sequence>
<evidence type="ECO:0000256" key="2">
    <source>
        <dbReference type="ARBA" id="ARBA00022692"/>
    </source>
</evidence>
<protein>
    <recommendedName>
        <fullName evidence="8">BI1-like protein</fullName>
    </recommendedName>
</protein>
<evidence type="ECO:0000256" key="3">
    <source>
        <dbReference type="ARBA" id="ARBA00022989"/>
    </source>
</evidence>
<keyword evidence="2 5" id="KW-0812">Transmembrane</keyword>
<dbReference type="InterPro" id="IPR006214">
    <property type="entry name" value="Bax_inhibitor_1-related"/>
</dbReference>
<gene>
    <name evidence="6" type="ORF">MKW94_008358</name>
</gene>
<dbReference type="EMBL" id="JAJJMA010275812">
    <property type="protein sequence ID" value="MCL7045958.1"/>
    <property type="molecule type" value="Genomic_DNA"/>
</dbReference>
<proteinExistence type="inferred from homology"/>
<evidence type="ECO:0000313" key="6">
    <source>
        <dbReference type="EMBL" id="MCL7045958.1"/>
    </source>
</evidence>
<dbReference type="GO" id="GO:0016020">
    <property type="term" value="C:membrane"/>
    <property type="evidence" value="ECO:0007669"/>
    <property type="project" value="UniProtKB-SubCell"/>
</dbReference>
<reference evidence="6" key="1">
    <citation type="submission" date="2022-03" db="EMBL/GenBank/DDBJ databases">
        <title>A functionally conserved STORR gene fusion in Papaver species that diverged 16.8 million years ago.</title>
        <authorList>
            <person name="Catania T."/>
        </authorList>
    </citation>
    <scope>NUCLEOTIDE SEQUENCE</scope>
    <source>
        <strain evidence="6">S-191538</strain>
    </source>
</reference>
<feature type="transmembrane region" description="Helical" evidence="5">
    <location>
        <begin position="38"/>
        <end position="62"/>
    </location>
</feature>
<evidence type="ECO:0000313" key="7">
    <source>
        <dbReference type="Proteomes" id="UP001177140"/>
    </source>
</evidence>
<feature type="transmembrane region" description="Helical" evidence="5">
    <location>
        <begin position="161"/>
        <end position="181"/>
    </location>
</feature>
<organism evidence="6 7">
    <name type="scientific">Papaver nudicaule</name>
    <name type="common">Iceland poppy</name>
    <dbReference type="NCBI Taxonomy" id="74823"/>
    <lineage>
        <taxon>Eukaryota</taxon>
        <taxon>Viridiplantae</taxon>
        <taxon>Streptophyta</taxon>
        <taxon>Embryophyta</taxon>
        <taxon>Tracheophyta</taxon>
        <taxon>Spermatophyta</taxon>
        <taxon>Magnoliopsida</taxon>
        <taxon>Ranunculales</taxon>
        <taxon>Papaveraceae</taxon>
        <taxon>Papaveroideae</taxon>
        <taxon>Papaver</taxon>
    </lineage>
</organism>
<comment type="subcellular location">
    <subcellularLocation>
        <location evidence="1">Membrane</location>
        <topology evidence="1">Multi-pass membrane protein</topology>
    </subcellularLocation>
</comment>
<keyword evidence="3 5" id="KW-1133">Transmembrane helix</keyword>
<evidence type="ECO:0000256" key="4">
    <source>
        <dbReference type="ARBA" id="ARBA00023136"/>
    </source>
</evidence>
<dbReference type="PANTHER" id="PTHR23291:SF31">
    <property type="entry name" value="PROTEIN LIFEGUARD 4"/>
    <property type="match status" value="1"/>
</dbReference>
<dbReference type="Proteomes" id="UP001177140">
    <property type="component" value="Unassembled WGS sequence"/>
</dbReference>